<evidence type="ECO:0000256" key="7">
    <source>
        <dbReference type="ARBA" id="ARBA00023014"/>
    </source>
</evidence>
<keyword evidence="9 12" id="KW-0234">DNA repair</keyword>
<comment type="similarity">
    <text evidence="1 12">Belongs to the Nth/MutY family.</text>
</comment>
<dbReference type="SMART" id="SM00478">
    <property type="entry name" value="ENDO3c"/>
    <property type="match status" value="1"/>
</dbReference>
<evidence type="ECO:0000256" key="9">
    <source>
        <dbReference type="ARBA" id="ARBA00023204"/>
    </source>
</evidence>
<dbReference type="EC" id="4.2.99.18" evidence="12"/>
<dbReference type="GO" id="GO:0019104">
    <property type="term" value="F:DNA N-glycosylase activity"/>
    <property type="evidence" value="ECO:0007669"/>
    <property type="project" value="UniProtKB-UniRule"/>
</dbReference>
<keyword evidence="2 12" id="KW-0004">4Fe-4S</keyword>
<dbReference type="AlphaFoldDB" id="A0AAU7V7Z5"/>
<keyword evidence="5 12" id="KW-0378">Hydrolase</keyword>
<keyword evidence="14" id="KW-0540">Nuclease</keyword>
<feature type="binding site" evidence="12">
    <location>
        <position position="193"/>
    </location>
    <ligand>
        <name>[4Fe-4S] cluster</name>
        <dbReference type="ChEBI" id="CHEBI:49883"/>
    </ligand>
</feature>
<organism evidence="14">
    <name type="scientific">Scrofimicrobium appendicitidis</name>
    <dbReference type="NCBI Taxonomy" id="3079930"/>
    <lineage>
        <taxon>Bacteria</taxon>
        <taxon>Bacillati</taxon>
        <taxon>Actinomycetota</taxon>
        <taxon>Actinomycetes</taxon>
        <taxon>Actinomycetales</taxon>
        <taxon>Actinomycetaceae</taxon>
        <taxon>Scrofimicrobium</taxon>
    </lineage>
</organism>
<feature type="domain" description="HhH-GPD" evidence="13">
    <location>
        <begin position="44"/>
        <end position="191"/>
    </location>
</feature>
<dbReference type="PIRSF" id="PIRSF001435">
    <property type="entry name" value="Nth"/>
    <property type="match status" value="1"/>
</dbReference>
<dbReference type="SUPFAM" id="SSF48150">
    <property type="entry name" value="DNA-glycosylase"/>
    <property type="match status" value="1"/>
</dbReference>
<dbReference type="InterPro" id="IPR011257">
    <property type="entry name" value="DNA_glycosylase"/>
</dbReference>
<dbReference type="EMBL" id="CP138335">
    <property type="protein sequence ID" value="XBW08119.1"/>
    <property type="molecule type" value="Genomic_DNA"/>
</dbReference>
<evidence type="ECO:0000256" key="4">
    <source>
        <dbReference type="ARBA" id="ARBA00022763"/>
    </source>
</evidence>
<reference evidence="14" key="1">
    <citation type="submission" date="2023-11" db="EMBL/GenBank/DDBJ databases">
        <title>Scrofimicrobium hongkongense sp. nov., isolated from a patient with peritonitis.</title>
        <authorList>
            <person name="Lao H.Y."/>
            <person name="Wong A.Y.P."/>
            <person name="Ng T.L."/>
            <person name="Wong R.Y.L."/>
            <person name="Yau M.C.Y."/>
            <person name="Lam J.Y.W."/>
            <person name="Siu G.K.H."/>
        </authorList>
    </citation>
    <scope>NUCLEOTIDE SEQUENCE</scope>
    <source>
        <strain evidence="14">R131</strain>
    </source>
</reference>
<evidence type="ECO:0000256" key="10">
    <source>
        <dbReference type="ARBA" id="ARBA00023239"/>
    </source>
</evidence>
<keyword evidence="3 12" id="KW-0479">Metal-binding</keyword>
<dbReference type="NCBIfam" id="TIGR01083">
    <property type="entry name" value="nth"/>
    <property type="match status" value="1"/>
</dbReference>
<accession>A0AAU7V7Z5</accession>
<name>A0AAU7V7Z5_9ACTO</name>
<keyword evidence="4 12" id="KW-0227">DNA damage</keyword>
<dbReference type="GO" id="GO:0051539">
    <property type="term" value="F:4 iron, 4 sulfur cluster binding"/>
    <property type="evidence" value="ECO:0007669"/>
    <property type="project" value="UniProtKB-UniRule"/>
</dbReference>
<feature type="binding site" evidence="12">
    <location>
        <position position="200"/>
    </location>
    <ligand>
        <name>[4Fe-4S] cluster</name>
        <dbReference type="ChEBI" id="CHEBI:49883"/>
    </ligand>
</feature>
<dbReference type="Pfam" id="PF00633">
    <property type="entry name" value="HHH"/>
    <property type="match status" value="1"/>
</dbReference>
<dbReference type="GO" id="GO:0003677">
    <property type="term" value="F:DNA binding"/>
    <property type="evidence" value="ECO:0007669"/>
    <property type="project" value="UniProtKB-UniRule"/>
</dbReference>
<dbReference type="GO" id="GO:0006285">
    <property type="term" value="P:base-excision repair, AP site formation"/>
    <property type="evidence" value="ECO:0007669"/>
    <property type="project" value="TreeGrafter"/>
</dbReference>
<dbReference type="InterPro" id="IPR000445">
    <property type="entry name" value="HhH_motif"/>
</dbReference>
<evidence type="ECO:0000256" key="3">
    <source>
        <dbReference type="ARBA" id="ARBA00022723"/>
    </source>
</evidence>
<keyword evidence="14" id="KW-0255">Endonuclease</keyword>
<dbReference type="PANTHER" id="PTHR10359:SF18">
    <property type="entry name" value="ENDONUCLEASE III"/>
    <property type="match status" value="1"/>
</dbReference>
<dbReference type="InterPro" id="IPR023170">
    <property type="entry name" value="HhH_base_excis_C"/>
</dbReference>
<dbReference type="Gene3D" id="1.10.340.30">
    <property type="entry name" value="Hypothetical protein, domain 2"/>
    <property type="match status" value="1"/>
</dbReference>
<dbReference type="HAMAP" id="MF_00942">
    <property type="entry name" value="Nth"/>
    <property type="match status" value="1"/>
</dbReference>
<protein>
    <recommendedName>
        <fullName evidence="12">Endonuclease III</fullName>
        <ecNumber evidence="12">4.2.99.18</ecNumber>
    </recommendedName>
    <alternativeName>
        <fullName evidence="12">DNA-(apurinic or apyrimidinic site) lyase</fullName>
    </alternativeName>
</protein>
<evidence type="ECO:0000256" key="12">
    <source>
        <dbReference type="HAMAP-Rule" id="MF_00942"/>
    </source>
</evidence>
<comment type="cofactor">
    <cofactor evidence="12">
        <name>[4Fe-4S] cluster</name>
        <dbReference type="ChEBI" id="CHEBI:49883"/>
    </cofactor>
    <text evidence="12">Binds 1 [4Fe-4S] cluster.</text>
</comment>
<feature type="binding site" evidence="12">
    <location>
        <position position="209"/>
    </location>
    <ligand>
        <name>[4Fe-4S] cluster</name>
        <dbReference type="ChEBI" id="CHEBI:49883"/>
    </ligand>
</feature>
<dbReference type="InterPro" id="IPR003265">
    <property type="entry name" value="HhH-GPD_domain"/>
</dbReference>
<keyword evidence="11 12" id="KW-0326">Glycosidase</keyword>
<dbReference type="KEGG" id="sapp:SAC06_00745"/>
<keyword evidence="10 12" id="KW-0456">Lyase</keyword>
<dbReference type="RefSeq" id="WP_350258318.1">
    <property type="nucleotide sequence ID" value="NZ_CP138335.1"/>
</dbReference>
<dbReference type="GO" id="GO:0046872">
    <property type="term" value="F:metal ion binding"/>
    <property type="evidence" value="ECO:0007669"/>
    <property type="project" value="UniProtKB-KW"/>
</dbReference>
<dbReference type="GO" id="GO:0140078">
    <property type="term" value="F:class I DNA-(apurinic or apyrimidinic site) endonuclease activity"/>
    <property type="evidence" value="ECO:0007669"/>
    <property type="project" value="UniProtKB-EC"/>
</dbReference>
<evidence type="ECO:0000256" key="1">
    <source>
        <dbReference type="ARBA" id="ARBA00008343"/>
    </source>
</evidence>
<dbReference type="Pfam" id="PF00730">
    <property type="entry name" value="HhH-GPD"/>
    <property type="match status" value="1"/>
</dbReference>
<proteinExistence type="inferred from homology"/>
<evidence type="ECO:0000313" key="14">
    <source>
        <dbReference type="EMBL" id="XBW08119.1"/>
    </source>
</evidence>
<evidence type="ECO:0000256" key="11">
    <source>
        <dbReference type="ARBA" id="ARBA00023295"/>
    </source>
</evidence>
<evidence type="ECO:0000259" key="13">
    <source>
        <dbReference type="SMART" id="SM00478"/>
    </source>
</evidence>
<comment type="catalytic activity">
    <reaction evidence="12">
        <text>2'-deoxyribonucleotide-(2'-deoxyribose 5'-phosphate)-2'-deoxyribonucleotide-DNA = a 3'-end 2'-deoxyribonucleotide-(2,3-dehydro-2,3-deoxyribose 5'-phosphate)-DNA + a 5'-end 5'-phospho-2'-deoxyribonucleoside-DNA + H(+)</text>
        <dbReference type="Rhea" id="RHEA:66592"/>
        <dbReference type="Rhea" id="RHEA-COMP:13180"/>
        <dbReference type="Rhea" id="RHEA-COMP:16897"/>
        <dbReference type="Rhea" id="RHEA-COMP:17067"/>
        <dbReference type="ChEBI" id="CHEBI:15378"/>
        <dbReference type="ChEBI" id="CHEBI:136412"/>
        <dbReference type="ChEBI" id="CHEBI:157695"/>
        <dbReference type="ChEBI" id="CHEBI:167181"/>
        <dbReference type="EC" id="4.2.99.18"/>
    </reaction>
</comment>
<dbReference type="FunFam" id="1.10.340.30:FF:000001">
    <property type="entry name" value="Endonuclease III"/>
    <property type="match status" value="1"/>
</dbReference>
<dbReference type="FunFam" id="1.10.1670.10:FF:000001">
    <property type="entry name" value="Endonuclease III"/>
    <property type="match status" value="1"/>
</dbReference>
<gene>
    <name evidence="12 14" type="primary">nth</name>
    <name evidence="14" type="ORF">SAC06_00745</name>
</gene>
<dbReference type="InterPro" id="IPR005759">
    <property type="entry name" value="Nth"/>
</dbReference>
<keyword evidence="8 12" id="KW-0238">DNA-binding</keyword>
<keyword evidence="6 12" id="KW-0408">Iron</keyword>
<sequence>MTSSPAPRPAPAPEVVHRLEATYPDAMCALHFSNAYELLVATVLSAQTTDVRVNQISPALFARYPNAAALAGADRAELEAILRPLGMFRRRADQLLGLAATLLADFGGEVPGERSALVSLPGVGRKTANVVLGNWFGAEEITVDTHVGRVSRRLGWTAQQNPLKVEADLRALLPDAPWTKLCHQLILLGREVCHSRGPDCENCPLVDICPQLI</sequence>
<evidence type="ECO:0000256" key="5">
    <source>
        <dbReference type="ARBA" id="ARBA00022801"/>
    </source>
</evidence>
<comment type="function">
    <text evidence="12">DNA repair enzyme that has both DNA N-glycosylase activity and AP-lyase activity. The DNA N-glycosylase activity releases various damaged pyrimidines from DNA by cleaving the N-glycosidic bond, leaving an AP (apurinic/apyrimidinic) site. The AP-lyase activity cleaves the phosphodiester bond 3' to the AP site by a beta-elimination, leaving a 3'-terminal unsaturated sugar and a product with a terminal 5'-phosphate.</text>
</comment>
<evidence type="ECO:0000256" key="8">
    <source>
        <dbReference type="ARBA" id="ARBA00023125"/>
    </source>
</evidence>
<evidence type="ECO:0000256" key="6">
    <source>
        <dbReference type="ARBA" id="ARBA00023004"/>
    </source>
</evidence>
<dbReference type="Gene3D" id="1.10.1670.10">
    <property type="entry name" value="Helix-hairpin-Helix base-excision DNA repair enzymes (C-terminal)"/>
    <property type="match status" value="1"/>
</dbReference>
<dbReference type="CDD" id="cd00056">
    <property type="entry name" value="ENDO3c"/>
    <property type="match status" value="1"/>
</dbReference>
<keyword evidence="7 12" id="KW-0411">Iron-sulfur</keyword>
<dbReference type="PANTHER" id="PTHR10359">
    <property type="entry name" value="A/G-SPECIFIC ADENINE GLYCOSYLASE/ENDONUCLEASE III"/>
    <property type="match status" value="1"/>
</dbReference>
<feature type="binding site" evidence="12">
    <location>
        <position position="203"/>
    </location>
    <ligand>
        <name>[4Fe-4S] cluster</name>
        <dbReference type="ChEBI" id="CHEBI:49883"/>
    </ligand>
</feature>
<evidence type="ECO:0000256" key="2">
    <source>
        <dbReference type="ARBA" id="ARBA00022485"/>
    </source>
</evidence>